<feature type="coiled-coil region" evidence="1">
    <location>
        <begin position="1219"/>
        <end position="1249"/>
    </location>
</feature>
<proteinExistence type="predicted"/>
<feature type="coiled-coil region" evidence="1">
    <location>
        <begin position="757"/>
        <end position="855"/>
    </location>
</feature>
<protein>
    <submittedName>
        <fullName evidence="3">Chromosome segregation ATPase</fullName>
    </submittedName>
</protein>
<dbReference type="OrthoDB" id="9815057at2"/>
<feature type="coiled-coil region" evidence="1">
    <location>
        <begin position="1102"/>
        <end position="1129"/>
    </location>
</feature>
<feature type="region of interest" description="Disordered" evidence="2">
    <location>
        <begin position="560"/>
        <end position="581"/>
    </location>
</feature>
<dbReference type="Proteomes" id="UP000315343">
    <property type="component" value="Unassembled WGS sequence"/>
</dbReference>
<accession>A0A562JI47</accession>
<evidence type="ECO:0000313" key="3">
    <source>
        <dbReference type="EMBL" id="TWH82555.1"/>
    </source>
</evidence>
<keyword evidence="4" id="KW-1185">Reference proteome</keyword>
<feature type="coiled-coil region" evidence="1">
    <location>
        <begin position="883"/>
        <end position="967"/>
    </location>
</feature>
<feature type="compositionally biased region" description="Basic and acidic residues" evidence="2">
    <location>
        <begin position="560"/>
        <end position="574"/>
    </location>
</feature>
<feature type="coiled-coil region" evidence="1">
    <location>
        <begin position="621"/>
        <end position="648"/>
    </location>
</feature>
<feature type="coiled-coil region" evidence="1">
    <location>
        <begin position="497"/>
        <end position="551"/>
    </location>
</feature>
<comment type="caution">
    <text evidence="3">The sequence shown here is derived from an EMBL/GenBank/DDBJ whole genome shotgun (WGS) entry which is preliminary data.</text>
</comment>
<gene>
    <name evidence="3" type="ORF">LY60_00856</name>
</gene>
<dbReference type="RefSeq" id="WP_145080399.1">
    <property type="nucleotide sequence ID" value="NZ_VLKH01000002.1"/>
</dbReference>
<keyword evidence="1" id="KW-0175">Coiled coil</keyword>
<feature type="coiled-coil region" evidence="1">
    <location>
        <begin position="1044"/>
        <end position="1071"/>
    </location>
</feature>
<reference evidence="3 4" key="1">
    <citation type="submission" date="2019-07" db="EMBL/GenBank/DDBJ databases">
        <title>Genomic Encyclopedia of Type Strains, Phase I: the one thousand microbial genomes (KMG-I) project.</title>
        <authorList>
            <person name="Kyrpides N."/>
        </authorList>
    </citation>
    <scope>NUCLEOTIDE SEQUENCE [LARGE SCALE GENOMIC DNA]</scope>
    <source>
        <strain evidence="3 4">DSM 13558</strain>
    </source>
</reference>
<dbReference type="PANTHER" id="PTHR45615">
    <property type="entry name" value="MYOSIN HEAVY CHAIN, NON-MUSCLE"/>
    <property type="match status" value="1"/>
</dbReference>
<evidence type="ECO:0000313" key="4">
    <source>
        <dbReference type="Proteomes" id="UP000315343"/>
    </source>
</evidence>
<dbReference type="EMBL" id="VLKH01000002">
    <property type="protein sequence ID" value="TWH82555.1"/>
    <property type="molecule type" value="Genomic_DNA"/>
</dbReference>
<dbReference type="PANTHER" id="PTHR45615:SF80">
    <property type="entry name" value="GRIP DOMAIN-CONTAINING PROTEIN"/>
    <property type="match status" value="1"/>
</dbReference>
<sequence>MPAIRKIRICGITYNDGNNIADNLLLDFEGLNSTYEAINGLGKSFILLCALQTIIPNSYLVAKNPFKKVFKGSNATKAAHVVVEWELDEGYPCKYLLTGFCAKKKNGEDKYIENQEDDGIDKSASMDYFNYLISYNSPHEYDAVHIPLRKENEANEKTIINYEGLKTNLQKYKKEIVLKNISVEIFGPNEANDLTSYKKSLAQYNIIDTEWSMLRQINTGEGNPIEGFFKNYKTADAFILKFIIPEIIEKSYMWKHNKDYQDKEKLANTLLDMKDQLKELTTKRSILAEYDYMIKVITELVSIEEQLKAVFKNKKDLEEKLCMVINYLIAQLDELEEYKELYKTELITLDQNRKDTEKKQLSVVIKKKLIIVDEKNEELKERTNELNIEIAEKEKIEESIKFANAGNAYIEYKKAKSEYKELELLKEKREENVADLKKQRNHYGTIYRHHINKQIYDIEDKVSELKNDRDLLVEKQSSLYDEKEALGKEHSDLKAKIDVLGETIDKKEKTIEELKTKLLSLGVMDFSEDSFVRSKERLAKLENEEDHLNQEVQSKLPIERTQRENDKQNAEESYSRLNDSLSQKASDLEAYSNQKAKYLEVAADYDVPYESKLSVVIIKEIDKLKIEKQKKEDECNALSSLIKNLNEQKPLGVHQELRYVFDRMSKIYSSAQLGIDDIEGLESDNKKDILEKNILVPYSIILSDEHFDDFSNNNDLRLSFGDLAVPVISRSTVRSRDKLNLSSVQFSTKPVDLFIDEDLIKREIEKKKKELEERRNEENILKTSISVLDGHLKIATRFEFSYVEDFEKTINDEIAQIKSEITKVKENISLLDEKIKNLISLHQSKKEDLDKLRLQIIDEREIVIALDSFIKLDNELSVEIPKFETLEKKEEKLNNILTKKNEEYKENDKSLVRMKDTIRDKENESSKLKELLQDVNTNITNVEINHLDYLKVKIDEAREQYQSIQKSIQEKDGGLIDLVKQMQQKEDVCVKAVEVMNYHGYTLDFLVDKDNSAAISSTSFEKLKALDIEKDEAEKLIEPIKGKKYKLEADIDNLNASINELKDKFKEICDSYYDDELFNNINDLDKYEESLNIEFRKIMKQIEEYKKSYAECTEKIDAFSKKLDSAKTQKESYDIIFKTDELSEDVNVIDGFGGNIKKYQKDIDSISENIIITVNKAKEKFKDANISNFTTELNDINIPKTLKDVEFQINSMIGEDGYIAIIEQEKSEIEKSIEDLKRLKEEFVELCSQRCNEVLNDIKKFSTLSKIEVKGNQKEIIRLNTNNVPEPEYRKQCLSDYIDKLIEDIESYEKNEDKEKYLKEKLSLSNLFSKSFNELRRWDIDVYKFEDLADNSRPQKWKEIVGSTGQTNTTYLMITICLISYIRKLYNRNSSDTRKVILCDNPFGSSGATYLYQPLMQLLEVNNIQFICPGFNIPASLLGLFKVNYVLDQKLLPNNKLLLVTKTLEGRKQSDNNDYLFSGAQLKLEGI</sequence>
<feature type="coiled-coil region" evidence="1">
    <location>
        <begin position="263"/>
        <end position="439"/>
    </location>
</feature>
<name>A0A562JI47_9FIRM</name>
<evidence type="ECO:0000256" key="2">
    <source>
        <dbReference type="SAM" id="MobiDB-lite"/>
    </source>
</evidence>
<evidence type="ECO:0000256" key="1">
    <source>
        <dbReference type="SAM" id="Coils"/>
    </source>
</evidence>
<organism evidence="3 4">
    <name type="scientific">Sedimentibacter saalensis</name>
    <dbReference type="NCBI Taxonomy" id="130788"/>
    <lineage>
        <taxon>Bacteria</taxon>
        <taxon>Bacillati</taxon>
        <taxon>Bacillota</taxon>
        <taxon>Tissierellia</taxon>
        <taxon>Sedimentibacter</taxon>
    </lineage>
</organism>